<evidence type="ECO:0000256" key="6">
    <source>
        <dbReference type="ARBA" id="ARBA00022989"/>
    </source>
</evidence>
<feature type="transmembrane region" description="Helical" evidence="9">
    <location>
        <begin position="60"/>
        <end position="81"/>
    </location>
</feature>
<evidence type="ECO:0000256" key="3">
    <source>
        <dbReference type="ARBA" id="ARBA00022475"/>
    </source>
</evidence>
<keyword evidence="4 9" id="KW-0812">Transmembrane</keyword>
<dbReference type="OrthoDB" id="9807115at2"/>
<feature type="transmembrane region" description="Helical" evidence="9">
    <location>
        <begin position="132"/>
        <end position="156"/>
    </location>
</feature>
<dbReference type="PANTHER" id="PTHR11795:SF445">
    <property type="entry name" value="AMINO ACID ABC TRANSPORTER PERMEASE PROTEIN"/>
    <property type="match status" value="1"/>
</dbReference>
<proteinExistence type="inferred from homology"/>
<comment type="similarity">
    <text evidence="8">Belongs to the binding-protein-dependent transport system permease family. LivHM subfamily.</text>
</comment>
<dbReference type="GO" id="GO:0022857">
    <property type="term" value="F:transmembrane transporter activity"/>
    <property type="evidence" value="ECO:0007669"/>
    <property type="project" value="InterPro"/>
</dbReference>
<dbReference type="GO" id="GO:0006865">
    <property type="term" value="P:amino acid transport"/>
    <property type="evidence" value="ECO:0007669"/>
    <property type="project" value="UniProtKB-KW"/>
</dbReference>
<dbReference type="EMBL" id="VAUP01000022">
    <property type="protein sequence ID" value="TLX42834.1"/>
    <property type="molecule type" value="Genomic_DNA"/>
</dbReference>
<dbReference type="Pfam" id="PF02653">
    <property type="entry name" value="BPD_transp_2"/>
    <property type="match status" value="1"/>
</dbReference>
<evidence type="ECO:0000256" key="1">
    <source>
        <dbReference type="ARBA" id="ARBA00004651"/>
    </source>
</evidence>
<evidence type="ECO:0000313" key="11">
    <source>
        <dbReference type="Proteomes" id="UP000305131"/>
    </source>
</evidence>
<dbReference type="CDD" id="cd06582">
    <property type="entry name" value="TM_PBP1_LivH_like"/>
    <property type="match status" value="1"/>
</dbReference>
<keyword evidence="2" id="KW-0813">Transport</keyword>
<feature type="transmembrane region" description="Helical" evidence="9">
    <location>
        <begin position="253"/>
        <end position="274"/>
    </location>
</feature>
<evidence type="ECO:0000256" key="4">
    <source>
        <dbReference type="ARBA" id="ARBA00022692"/>
    </source>
</evidence>
<reference evidence="10 11" key="1">
    <citation type="submission" date="2019-05" db="EMBL/GenBank/DDBJ databases">
        <authorList>
            <person name="Zhou X."/>
        </authorList>
    </citation>
    <scope>NUCLEOTIDE SEQUENCE [LARGE SCALE GENOMIC DNA]</scope>
    <source>
        <strain evidence="10 11">DSM 432</strain>
    </source>
</reference>
<keyword evidence="6 9" id="KW-1133">Transmembrane helix</keyword>
<dbReference type="GO" id="GO:0005886">
    <property type="term" value="C:plasma membrane"/>
    <property type="evidence" value="ECO:0007669"/>
    <property type="project" value="UniProtKB-SubCell"/>
</dbReference>
<keyword evidence="5" id="KW-0029">Amino-acid transport</keyword>
<organism evidence="10 11">
    <name type="scientific">Xanthobacter autotrophicus</name>
    <dbReference type="NCBI Taxonomy" id="280"/>
    <lineage>
        <taxon>Bacteria</taxon>
        <taxon>Pseudomonadati</taxon>
        <taxon>Pseudomonadota</taxon>
        <taxon>Alphaproteobacteria</taxon>
        <taxon>Hyphomicrobiales</taxon>
        <taxon>Xanthobacteraceae</taxon>
        <taxon>Xanthobacter</taxon>
    </lineage>
</organism>
<comment type="subcellular location">
    <subcellularLocation>
        <location evidence="1">Cell membrane</location>
        <topology evidence="1">Multi-pass membrane protein</topology>
    </subcellularLocation>
</comment>
<dbReference type="PANTHER" id="PTHR11795">
    <property type="entry name" value="BRANCHED-CHAIN AMINO ACID TRANSPORT SYSTEM PERMEASE PROTEIN LIVH"/>
    <property type="match status" value="1"/>
</dbReference>
<dbReference type="AlphaFoldDB" id="A0A6C1KI87"/>
<dbReference type="GeneID" id="95773621"/>
<feature type="transmembrane region" description="Helical" evidence="9">
    <location>
        <begin position="12"/>
        <end position="32"/>
    </location>
</feature>
<dbReference type="Proteomes" id="UP000305131">
    <property type="component" value="Unassembled WGS sequence"/>
</dbReference>
<accession>A0A6C1KI87</accession>
<feature type="transmembrane region" description="Helical" evidence="9">
    <location>
        <begin position="186"/>
        <end position="208"/>
    </location>
</feature>
<feature type="transmembrane region" description="Helical" evidence="9">
    <location>
        <begin position="93"/>
        <end position="112"/>
    </location>
</feature>
<dbReference type="InterPro" id="IPR001851">
    <property type="entry name" value="ABC_transp_permease"/>
</dbReference>
<gene>
    <name evidence="10" type="ORF">FBQ73_09180</name>
</gene>
<evidence type="ECO:0000256" key="2">
    <source>
        <dbReference type="ARBA" id="ARBA00022448"/>
    </source>
</evidence>
<dbReference type="RefSeq" id="WP_138399195.1">
    <property type="nucleotide sequence ID" value="NZ_JBAFVI010000002.1"/>
</dbReference>
<evidence type="ECO:0000256" key="8">
    <source>
        <dbReference type="ARBA" id="ARBA00037998"/>
    </source>
</evidence>
<evidence type="ECO:0000256" key="9">
    <source>
        <dbReference type="SAM" id="Phobius"/>
    </source>
</evidence>
<keyword evidence="7 9" id="KW-0472">Membrane</keyword>
<sequence>MLQALVDGLLLGGVYGVIATGLSLVFGVLGVVNFAHAEFLMLGMYVAWFAWRYLGLDPLIGSVLSFIVVFAVGYGVQRTLIQRVLKAPPAAQVFLTVGLLIVIENAALMVFGSDFRSVSVPYQVEGYRLGDIFIGAPYLYAFIAAVILAAALWLFLDRSWMGRAIRAVAQDPMAATLVGVDTGRTYGLAFGLGVALTAFGGAVILPYITVSPTIGGQFVVLMFTVVVLGGLGSVAGALAGGIMVGIVQSMSTLIFPIQLQNLCLFVIFIAVLALRPQGLIKGA</sequence>
<protein>
    <submittedName>
        <fullName evidence="10">Branched-chain amino acid ABC transporter permease</fullName>
    </submittedName>
</protein>
<evidence type="ECO:0000256" key="5">
    <source>
        <dbReference type="ARBA" id="ARBA00022970"/>
    </source>
</evidence>
<feature type="transmembrane region" description="Helical" evidence="9">
    <location>
        <begin position="220"/>
        <end position="246"/>
    </location>
</feature>
<evidence type="ECO:0000313" key="10">
    <source>
        <dbReference type="EMBL" id="TLX42834.1"/>
    </source>
</evidence>
<name>A0A6C1KI87_XANAU</name>
<dbReference type="InterPro" id="IPR052157">
    <property type="entry name" value="BCAA_transport_permease"/>
</dbReference>
<keyword evidence="3" id="KW-1003">Cell membrane</keyword>
<evidence type="ECO:0000256" key="7">
    <source>
        <dbReference type="ARBA" id="ARBA00023136"/>
    </source>
</evidence>
<comment type="caution">
    <text evidence="10">The sequence shown here is derived from an EMBL/GenBank/DDBJ whole genome shotgun (WGS) entry which is preliminary data.</text>
</comment>